<comment type="caution">
    <text evidence="9">The sequence shown here is derived from an EMBL/GenBank/DDBJ whole genome shotgun (WGS) entry which is preliminary data.</text>
</comment>
<accession>E7G5X3</accession>
<dbReference type="InterPro" id="IPR003004">
    <property type="entry name" value="GspF/PilC"/>
</dbReference>
<evidence type="ECO:0000256" key="1">
    <source>
        <dbReference type="ARBA" id="ARBA00004651"/>
    </source>
</evidence>
<keyword evidence="4 7" id="KW-0812">Transmembrane</keyword>
<dbReference type="Proteomes" id="UP000003157">
    <property type="component" value="Unassembled WGS sequence"/>
</dbReference>
<evidence type="ECO:0000313" key="9">
    <source>
        <dbReference type="EMBL" id="EFW06624.1"/>
    </source>
</evidence>
<dbReference type="GeneID" id="78229414"/>
<dbReference type="Pfam" id="PF00482">
    <property type="entry name" value="T2SSF"/>
    <property type="match status" value="2"/>
</dbReference>
<dbReference type="EMBL" id="ADKX01000001">
    <property type="protein sequence ID" value="EFW06624.1"/>
    <property type="molecule type" value="Genomic_DNA"/>
</dbReference>
<reference evidence="9 10" key="1">
    <citation type="submission" date="2010-12" db="EMBL/GenBank/DDBJ databases">
        <title>The Genome Sequence of Coprobacillus sp. strain 29_1.</title>
        <authorList>
            <consortium name="The Broad Institute Genome Sequencing Platform"/>
            <person name="Earl A."/>
            <person name="Ward D."/>
            <person name="Feldgarden M."/>
            <person name="Gevers D."/>
            <person name="Daigneault M."/>
            <person name="Sibley C.D."/>
            <person name="White A."/>
            <person name="Strauss J."/>
            <person name="Allen-Vercoe E."/>
            <person name="Young S.K."/>
            <person name="Zeng Q."/>
            <person name="Gargeya S."/>
            <person name="Fitzgerald M."/>
            <person name="Haas B."/>
            <person name="Abouelleil A."/>
            <person name="Alvarado L."/>
            <person name="Arachchi H.M."/>
            <person name="Berlin A."/>
            <person name="Brown A."/>
            <person name="Chapman S.B."/>
            <person name="Chen Z."/>
            <person name="Dunbar C."/>
            <person name="Freedman E."/>
            <person name="Gearin G."/>
            <person name="Gellesch M."/>
            <person name="Goldberg J."/>
            <person name="Griggs A."/>
            <person name="Gujja S."/>
            <person name="Heilman E."/>
            <person name="Heiman D."/>
            <person name="Howarth C."/>
            <person name="Larson L."/>
            <person name="Lui A."/>
            <person name="MacDonald P.J.P."/>
            <person name="Mehta T."/>
            <person name="Montmayeur A."/>
            <person name="Murphy C."/>
            <person name="Neiman D."/>
            <person name="Pearson M."/>
            <person name="Priest M."/>
            <person name="Roberts A."/>
            <person name="Saif S."/>
            <person name="Shea T."/>
            <person name="Shenoy N."/>
            <person name="Sisk P."/>
            <person name="Stolte C."/>
            <person name="Sykes S."/>
            <person name="White J."/>
            <person name="Yandava C."/>
            <person name="Nusbaum C."/>
            <person name="Birren B."/>
        </authorList>
    </citation>
    <scope>NUCLEOTIDE SEQUENCE [LARGE SCALE GENOMIC DNA]</scope>
    <source>
        <strain evidence="9 10">29_1</strain>
    </source>
</reference>
<proteinExistence type="inferred from homology"/>
<evidence type="ECO:0000259" key="8">
    <source>
        <dbReference type="Pfam" id="PF00482"/>
    </source>
</evidence>
<organism evidence="9 10">
    <name type="scientific">Coprobacillus cateniformis</name>
    <dbReference type="NCBI Taxonomy" id="100884"/>
    <lineage>
        <taxon>Bacteria</taxon>
        <taxon>Bacillati</taxon>
        <taxon>Bacillota</taxon>
        <taxon>Erysipelotrichia</taxon>
        <taxon>Erysipelotrichales</taxon>
        <taxon>Coprobacillaceae</taxon>
        <taxon>Coprobacillus</taxon>
    </lineage>
</organism>
<keyword evidence="6 7" id="KW-0472">Membrane</keyword>
<gene>
    <name evidence="9" type="ORF">HMPREF9488_00161</name>
</gene>
<dbReference type="STRING" id="100884.GCA_000269565_01539"/>
<keyword evidence="5 7" id="KW-1133">Transmembrane helix</keyword>
<feature type="transmembrane region" description="Helical" evidence="7">
    <location>
        <begin position="155"/>
        <end position="182"/>
    </location>
</feature>
<dbReference type="HOGENOM" id="CLU_035032_0_0_9"/>
<dbReference type="eggNOG" id="COG1459">
    <property type="taxonomic scope" value="Bacteria"/>
</dbReference>
<feature type="domain" description="Type II secretion system protein GspF" evidence="8">
    <location>
        <begin position="215"/>
        <end position="334"/>
    </location>
</feature>
<name>E7G5X3_9FIRM</name>
<dbReference type="AlphaFoldDB" id="E7G5X3"/>
<keyword evidence="3" id="KW-1003">Cell membrane</keyword>
<feature type="transmembrane region" description="Helical" evidence="7">
    <location>
        <begin position="315"/>
        <end position="339"/>
    </location>
</feature>
<dbReference type="InterPro" id="IPR018076">
    <property type="entry name" value="T2SS_GspF_dom"/>
</dbReference>
<evidence type="ECO:0000256" key="4">
    <source>
        <dbReference type="ARBA" id="ARBA00022692"/>
    </source>
</evidence>
<dbReference type="PANTHER" id="PTHR30012">
    <property type="entry name" value="GENERAL SECRETION PATHWAY PROTEIN"/>
    <property type="match status" value="1"/>
</dbReference>
<evidence type="ECO:0000256" key="7">
    <source>
        <dbReference type="SAM" id="Phobius"/>
    </source>
</evidence>
<feature type="domain" description="Type II secretion system protein GspF" evidence="8">
    <location>
        <begin position="11"/>
        <end position="133"/>
    </location>
</feature>
<evidence type="ECO:0000256" key="5">
    <source>
        <dbReference type="ARBA" id="ARBA00022989"/>
    </source>
</evidence>
<evidence type="ECO:0000256" key="6">
    <source>
        <dbReference type="ARBA" id="ARBA00023136"/>
    </source>
</evidence>
<evidence type="ECO:0000313" key="10">
    <source>
        <dbReference type="Proteomes" id="UP000003157"/>
    </source>
</evidence>
<feature type="transmembrane region" description="Helical" evidence="7">
    <location>
        <begin position="109"/>
        <end position="135"/>
    </location>
</feature>
<sequence length="342" mass="38871">MRLSLEEKYQFSNQMAMILKAGLSVQQGIEMMQQDLENQNLKIALEAILGYMKEDAHLSLAIERTGMFDDYMVHLLKVGEVSGHIDDVMESLGEYYLRMDDMTSQLQQALTYPIILFIMMFVVVGVVVFQVLPIFENVLMSLGSHLSSFASRFMNFGQIFSMLGFMILGIFMIMIISFYVYAKKSHQDIMVMFVQKSWITKKIANHMNHAQLTYALSLFVSSGYDLQEAVHYTIELVDNSQLQNQLKQCYHDLEQGVSFVDAVSQHQIYKGMKLNMIQIGFQTGQVDAVMKTLSNHYQDEVSQSIAHFLNIIEPAIVTFLSVIVGVVLLSVMLPLVSIMSSL</sequence>
<dbReference type="PRINTS" id="PR00812">
    <property type="entry name" value="BCTERIALGSPF"/>
</dbReference>
<evidence type="ECO:0000256" key="2">
    <source>
        <dbReference type="ARBA" id="ARBA00005745"/>
    </source>
</evidence>
<dbReference type="RefSeq" id="WP_008787289.1">
    <property type="nucleotide sequence ID" value="NZ_AKCB01000001.1"/>
</dbReference>
<protein>
    <recommendedName>
        <fullName evidence="8">Type II secretion system protein GspF domain-containing protein</fullName>
    </recommendedName>
</protein>
<comment type="subcellular location">
    <subcellularLocation>
        <location evidence="1">Cell membrane</location>
        <topology evidence="1">Multi-pass membrane protein</topology>
    </subcellularLocation>
</comment>
<dbReference type="PANTHER" id="PTHR30012:SF0">
    <property type="entry name" value="TYPE II SECRETION SYSTEM PROTEIN F-RELATED"/>
    <property type="match status" value="1"/>
</dbReference>
<keyword evidence="10" id="KW-1185">Reference proteome</keyword>
<dbReference type="InterPro" id="IPR042094">
    <property type="entry name" value="T2SS_GspF_sf"/>
</dbReference>
<evidence type="ECO:0000256" key="3">
    <source>
        <dbReference type="ARBA" id="ARBA00022475"/>
    </source>
</evidence>
<dbReference type="Gene3D" id="1.20.81.30">
    <property type="entry name" value="Type II secretion system (T2SS), domain F"/>
    <property type="match status" value="2"/>
</dbReference>
<comment type="similarity">
    <text evidence="2">Belongs to the GSP F family.</text>
</comment>
<dbReference type="OrthoDB" id="1733538at2"/>
<dbReference type="GO" id="GO:0005886">
    <property type="term" value="C:plasma membrane"/>
    <property type="evidence" value="ECO:0007669"/>
    <property type="project" value="UniProtKB-SubCell"/>
</dbReference>